<evidence type="ECO:0000256" key="1">
    <source>
        <dbReference type="SAM" id="Phobius"/>
    </source>
</evidence>
<dbReference type="EMBL" id="PGCJ01000461">
    <property type="protein sequence ID" value="PLW28001.1"/>
    <property type="molecule type" value="Genomic_DNA"/>
</dbReference>
<keyword evidence="1" id="KW-0472">Membrane</keyword>
<feature type="transmembrane region" description="Helical" evidence="1">
    <location>
        <begin position="437"/>
        <end position="464"/>
    </location>
</feature>
<gene>
    <name evidence="3" type="ORF">PCANC_24438</name>
    <name evidence="4" type="ORF">PCASD_20239</name>
    <name evidence="2" type="ORF">PCASD_25016</name>
</gene>
<protein>
    <submittedName>
        <fullName evidence="2">Uncharacterized protein</fullName>
    </submittedName>
</protein>
<organism evidence="2 6">
    <name type="scientific">Puccinia coronata f. sp. avenae</name>
    <dbReference type="NCBI Taxonomy" id="200324"/>
    <lineage>
        <taxon>Eukaryota</taxon>
        <taxon>Fungi</taxon>
        <taxon>Dikarya</taxon>
        <taxon>Basidiomycota</taxon>
        <taxon>Pucciniomycotina</taxon>
        <taxon>Pucciniomycetes</taxon>
        <taxon>Pucciniales</taxon>
        <taxon>Pucciniaceae</taxon>
        <taxon>Puccinia</taxon>
    </lineage>
</organism>
<dbReference type="EMBL" id="PGCI01000370">
    <property type="protein sequence ID" value="PLW28288.1"/>
    <property type="molecule type" value="Genomic_DNA"/>
</dbReference>
<dbReference type="AlphaFoldDB" id="A0A2N5RZ63"/>
<comment type="caution">
    <text evidence="2">The sequence shown here is derived from an EMBL/GenBank/DDBJ whole genome shotgun (WGS) entry which is preliminary data.</text>
</comment>
<dbReference type="OrthoDB" id="2495439at2759"/>
<evidence type="ECO:0000313" key="3">
    <source>
        <dbReference type="EMBL" id="PLW28001.1"/>
    </source>
</evidence>
<keyword evidence="1" id="KW-0812">Transmembrane</keyword>
<evidence type="ECO:0000313" key="6">
    <source>
        <dbReference type="Proteomes" id="UP000235392"/>
    </source>
</evidence>
<evidence type="ECO:0000313" key="2">
    <source>
        <dbReference type="EMBL" id="PLW06279.1"/>
    </source>
</evidence>
<keyword evidence="1" id="KW-1133">Transmembrane helix</keyword>
<dbReference type="Proteomes" id="UP000235392">
    <property type="component" value="Unassembled WGS sequence"/>
</dbReference>
<name>A0A2N5RZ63_9BASI</name>
<feature type="transmembrane region" description="Helical" evidence="1">
    <location>
        <begin position="403"/>
        <end position="425"/>
    </location>
</feature>
<evidence type="ECO:0000313" key="4">
    <source>
        <dbReference type="EMBL" id="PLW28288.1"/>
    </source>
</evidence>
<proteinExistence type="predicted"/>
<feature type="transmembrane region" description="Helical" evidence="1">
    <location>
        <begin position="31"/>
        <end position="51"/>
    </location>
</feature>
<accession>A0A2N5RZ63</accession>
<sequence length="488" mass="54521">MSSTPPPDWVEIKSHLAHQYYIHANKATQTYLWVIVAIFPIAIILHVLGALKRGQQAGFWLIRRDSEGYIVENRHVLIHALSAVKTALVLTAVILQQYDVRTHIHHYCVAVQSSGFVVMHLHNWHRTWTSIYSMPPTSLYLSLHQNPGKNTSRQTDRVFPPWLFNFGLMGGSIYGVILAAAATTIMCTAIDRGNSIYATVAALLDENIDLVQNPTPESGVLIMKNAIGILSGVEGLKHESYRIFRALQFLVCGFVAINLISVGLFWWSLNAIVRCLNRQLETYRRCLHNRDEAIQLGMVSVYQEPNDCKPNNPHASEPNVADRDTKAWSCAMSQVESCRGGIRLKNWKSWFPTLKGDDVTADHLIWKSALMRTIKREGTSLKTRLRSDYAVLQRCKINTLWQAVFITLMSLSYTSMGIALGANAFDVPSRTSISQLGFYVILWSNTIWVVGGTAVAALSASVAFQGSSTSNQKIASDVECQATKSFDY</sequence>
<keyword evidence="5" id="KW-1185">Reference proteome</keyword>
<dbReference type="Proteomes" id="UP000235388">
    <property type="component" value="Unassembled WGS sequence"/>
</dbReference>
<feature type="transmembrane region" description="Helical" evidence="1">
    <location>
        <begin position="246"/>
        <end position="269"/>
    </location>
</feature>
<dbReference type="EMBL" id="PGCI01001236">
    <property type="protein sequence ID" value="PLW06279.1"/>
    <property type="molecule type" value="Genomic_DNA"/>
</dbReference>
<evidence type="ECO:0000313" key="5">
    <source>
        <dbReference type="Proteomes" id="UP000235388"/>
    </source>
</evidence>
<feature type="transmembrane region" description="Helical" evidence="1">
    <location>
        <begin position="162"/>
        <end position="185"/>
    </location>
</feature>
<reference evidence="5 6" key="1">
    <citation type="submission" date="2017-11" db="EMBL/GenBank/DDBJ databases">
        <title>De novo assembly and phasing of dikaryotic genomes from two isolates of Puccinia coronata f. sp. avenae, the causal agent of oat crown rust.</title>
        <authorList>
            <person name="Miller M.E."/>
            <person name="Zhang Y."/>
            <person name="Omidvar V."/>
            <person name="Sperschneider J."/>
            <person name="Schwessinger B."/>
            <person name="Raley C."/>
            <person name="Palmer J.M."/>
            <person name="Garnica D."/>
            <person name="Upadhyaya N."/>
            <person name="Rathjen J."/>
            <person name="Taylor J.M."/>
            <person name="Park R.F."/>
            <person name="Dodds P.N."/>
            <person name="Hirsch C.D."/>
            <person name="Kianian S.F."/>
            <person name="Figueroa M."/>
        </authorList>
    </citation>
    <scope>NUCLEOTIDE SEQUENCE [LARGE SCALE GENOMIC DNA]</scope>
    <source>
        <strain evidence="3">12NC29</strain>
        <strain evidence="2">12SD80</strain>
    </source>
</reference>